<evidence type="ECO:0000313" key="3">
    <source>
        <dbReference type="Proteomes" id="UP000264589"/>
    </source>
</evidence>
<reference evidence="2 3" key="1">
    <citation type="submission" date="2018-08" db="EMBL/GenBank/DDBJ databases">
        <title>Parvularcula sp. SM1705, isolated from surface water of the South Sea China.</title>
        <authorList>
            <person name="Sun L."/>
        </authorList>
    </citation>
    <scope>NUCLEOTIDE SEQUENCE [LARGE SCALE GENOMIC DNA]</scope>
    <source>
        <strain evidence="2 3">SM1705</strain>
    </source>
</reference>
<dbReference type="Gene3D" id="3.30.200.20">
    <property type="entry name" value="Phosphorylase Kinase, domain 1"/>
    <property type="match status" value="1"/>
</dbReference>
<dbReference type="PANTHER" id="PTHR47829">
    <property type="entry name" value="HYDROLASE, PUTATIVE (AFU_ORTHOLOGUE AFUA_1G12880)-RELATED"/>
    <property type="match status" value="1"/>
</dbReference>
<dbReference type="OrthoDB" id="3806873at2"/>
<feature type="domain" description="Aminoglycoside phosphotransferase" evidence="1">
    <location>
        <begin position="38"/>
        <end position="274"/>
    </location>
</feature>
<dbReference type="Gene3D" id="3.90.1200.10">
    <property type="match status" value="1"/>
</dbReference>
<protein>
    <submittedName>
        <fullName evidence="2">Phosphotransferase family protein</fullName>
    </submittedName>
</protein>
<dbReference type="Pfam" id="PF01636">
    <property type="entry name" value="APH"/>
    <property type="match status" value="1"/>
</dbReference>
<dbReference type="InterPro" id="IPR002575">
    <property type="entry name" value="Aminoglycoside_PTrfase"/>
</dbReference>
<dbReference type="SUPFAM" id="SSF56112">
    <property type="entry name" value="Protein kinase-like (PK-like)"/>
    <property type="match status" value="1"/>
</dbReference>
<dbReference type="InterPro" id="IPR052898">
    <property type="entry name" value="ACAD10-like"/>
</dbReference>
<comment type="caution">
    <text evidence="2">The sequence shown here is derived from an EMBL/GenBank/DDBJ whole genome shotgun (WGS) entry which is preliminary data.</text>
</comment>
<gene>
    <name evidence="2" type="ORF">DX908_15020</name>
</gene>
<keyword evidence="3" id="KW-1185">Reference proteome</keyword>
<proteinExistence type="predicted"/>
<dbReference type="CDD" id="cd05154">
    <property type="entry name" value="ACAD10_11_N-like"/>
    <property type="match status" value="1"/>
</dbReference>
<dbReference type="InterPro" id="IPR011009">
    <property type="entry name" value="Kinase-like_dom_sf"/>
</dbReference>
<dbReference type="InParanoid" id="A0A371R820"/>
<organism evidence="2 3">
    <name type="scientific">Parvularcula marina</name>
    <dbReference type="NCBI Taxonomy" id="2292771"/>
    <lineage>
        <taxon>Bacteria</taxon>
        <taxon>Pseudomonadati</taxon>
        <taxon>Pseudomonadota</taxon>
        <taxon>Alphaproteobacteria</taxon>
        <taxon>Parvularculales</taxon>
        <taxon>Parvularculaceae</taxon>
        <taxon>Parvularcula</taxon>
    </lineage>
</organism>
<accession>A0A371R820</accession>
<sequence>MVLTDQPGDVREDDRLDLDALKAFLQQNDLAGADDLLTIKQYPGGASNLTYLLVTPDRDMVVRCPPKGRKAKSAHDMVREAKIMRGLKPHFETVPEIYAICEADNVLGHPFYVMEHLEGIILRQDIPEELSLNEGDVAQLCGNVLDRFVDLHGVDVEAAGLDWMGKGEGYTARQISGWTKRWRDALTDDVDPGEDVIAWLEANTPEGDTGICVIHNDYRFDNVVLDKDDPMKVIGVLDWEMATLGDPLMDLGATLAYWVEAGDDQVYQMMRRQPTHVPGMLTRDELVARYAEKSGRTIPDFTFYEVYGLFRLAGIIQQIWWRYRAGQTTNPAFKTFGTAANYLISRSRRILEAKG</sequence>
<dbReference type="AlphaFoldDB" id="A0A371R820"/>
<dbReference type="PANTHER" id="PTHR47829:SF1">
    <property type="entry name" value="HAD FAMILY PHOSPHATASE"/>
    <property type="match status" value="1"/>
</dbReference>
<dbReference type="RefSeq" id="WP_116393306.1">
    <property type="nucleotide sequence ID" value="NZ_QUQO01000002.1"/>
</dbReference>
<evidence type="ECO:0000313" key="2">
    <source>
        <dbReference type="EMBL" id="RFB01590.1"/>
    </source>
</evidence>
<dbReference type="EMBL" id="QUQO01000002">
    <property type="protein sequence ID" value="RFB01590.1"/>
    <property type="molecule type" value="Genomic_DNA"/>
</dbReference>
<evidence type="ECO:0000259" key="1">
    <source>
        <dbReference type="Pfam" id="PF01636"/>
    </source>
</evidence>
<dbReference type="GO" id="GO:0016740">
    <property type="term" value="F:transferase activity"/>
    <property type="evidence" value="ECO:0007669"/>
    <property type="project" value="UniProtKB-KW"/>
</dbReference>
<dbReference type="Proteomes" id="UP000264589">
    <property type="component" value="Unassembled WGS sequence"/>
</dbReference>
<dbReference type="InterPro" id="IPR041726">
    <property type="entry name" value="ACAD10_11_N"/>
</dbReference>
<name>A0A371R820_9PROT</name>
<keyword evidence="2" id="KW-0808">Transferase</keyword>